<evidence type="ECO:0000313" key="2">
    <source>
        <dbReference type="Proteomes" id="UP000785679"/>
    </source>
</evidence>
<keyword evidence="2" id="KW-1185">Reference proteome</keyword>
<dbReference type="EMBL" id="RRYP01004597">
    <property type="protein sequence ID" value="TNV82743.1"/>
    <property type="molecule type" value="Genomic_DNA"/>
</dbReference>
<name>A0A8J8T647_HALGN</name>
<reference evidence="1" key="1">
    <citation type="submission" date="2019-06" db="EMBL/GenBank/DDBJ databases">
        <authorList>
            <person name="Zheng W."/>
        </authorList>
    </citation>
    <scope>NUCLEOTIDE SEQUENCE</scope>
    <source>
        <strain evidence="1">QDHG01</strain>
    </source>
</reference>
<accession>A0A8J8T647</accession>
<sequence length="95" mass="10995">MKETSSQSKQVLKGDKQFASLVRRKQHQFMDANTRNSLVLSSQGGRIANAIQRSPKQRQIIQQTLEKISDYYKQYSKIGTQPIDHENNNTRLVNF</sequence>
<proteinExistence type="predicted"/>
<gene>
    <name evidence="1" type="ORF">FGO68_gene16183</name>
</gene>
<organism evidence="1 2">
    <name type="scientific">Halteria grandinella</name>
    <dbReference type="NCBI Taxonomy" id="5974"/>
    <lineage>
        <taxon>Eukaryota</taxon>
        <taxon>Sar</taxon>
        <taxon>Alveolata</taxon>
        <taxon>Ciliophora</taxon>
        <taxon>Intramacronucleata</taxon>
        <taxon>Spirotrichea</taxon>
        <taxon>Stichotrichia</taxon>
        <taxon>Sporadotrichida</taxon>
        <taxon>Halteriidae</taxon>
        <taxon>Halteria</taxon>
    </lineage>
</organism>
<comment type="caution">
    <text evidence="1">The sequence shown here is derived from an EMBL/GenBank/DDBJ whole genome shotgun (WGS) entry which is preliminary data.</text>
</comment>
<evidence type="ECO:0000313" key="1">
    <source>
        <dbReference type="EMBL" id="TNV82743.1"/>
    </source>
</evidence>
<dbReference type="AlphaFoldDB" id="A0A8J8T647"/>
<protein>
    <submittedName>
        <fullName evidence="1">Uncharacterized protein</fullName>
    </submittedName>
</protein>
<dbReference type="Proteomes" id="UP000785679">
    <property type="component" value="Unassembled WGS sequence"/>
</dbReference>